<evidence type="ECO:0000256" key="2">
    <source>
        <dbReference type="ARBA" id="ARBA00023002"/>
    </source>
</evidence>
<dbReference type="Gene3D" id="3.40.309.10">
    <property type="entry name" value="Aldehyde Dehydrogenase, Chain A, domain 2"/>
    <property type="match status" value="1"/>
</dbReference>
<dbReference type="RefSeq" id="WP_187542365.1">
    <property type="nucleotide sequence ID" value="NZ_CP060717.1"/>
</dbReference>
<dbReference type="PANTHER" id="PTHR42804:SF1">
    <property type="entry name" value="ALDEHYDE DEHYDROGENASE-RELATED"/>
    <property type="match status" value="1"/>
</dbReference>
<reference evidence="9 10" key="1">
    <citation type="submission" date="2020-08" db="EMBL/GenBank/DDBJ databases">
        <title>Genome sequence of Sphingomonas rhizophila KACC 19189T.</title>
        <authorList>
            <person name="Hyun D.-W."/>
            <person name="Bae J.-W."/>
        </authorList>
    </citation>
    <scope>NUCLEOTIDE SEQUENCE [LARGE SCALE GENOMIC DNA]</scope>
    <source>
        <strain evidence="9 10">KACC 19189</strain>
    </source>
</reference>
<feature type="domain" description="Isochorismatase-like" evidence="8">
    <location>
        <begin position="6"/>
        <end position="163"/>
    </location>
</feature>
<gene>
    <name evidence="9" type="ORF">H9L12_01705</name>
</gene>
<evidence type="ECO:0000256" key="5">
    <source>
        <dbReference type="PROSITE-ProRule" id="PRU10007"/>
    </source>
</evidence>
<feature type="active site" evidence="5">
    <location>
        <position position="400"/>
    </location>
</feature>
<dbReference type="GO" id="GO:0004029">
    <property type="term" value="F:aldehyde dehydrogenase (NAD+) activity"/>
    <property type="evidence" value="ECO:0007669"/>
    <property type="project" value="UniProtKB-EC"/>
</dbReference>
<evidence type="ECO:0000256" key="1">
    <source>
        <dbReference type="ARBA" id="ARBA00009986"/>
    </source>
</evidence>
<dbReference type="InterPro" id="IPR000868">
    <property type="entry name" value="Isochorismatase-like_dom"/>
</dbReference>
<comment type="catalytic activity">
    <reaction evidence="4">
        <text>an aldehyde + NAD(+) + H2O = a carboxylate + NADH + 2 H(+)</text>
        <dbReference type="Rhea" id="RHEA:16185"/>
        <dbReference type="ChEBI" id="CHEBI:15377"/>
        <dbReference type="ChEBI" id="CHEBI:15378"/>
        <dbReference type="ChEBI" id="CHEBI:17478"/>
        <dbReference type="ChEBI" id="CHEBI:29067"/>
        <dbReference type="ChEBI" id="CHEBI:57540"/>
        <dbReference type="ChEBI" id="CHEBI:57945"/>
        <dbReference type="EC" id="1.2.1.3"/>
    </reaction>
</comment>
<dbReference type="Pfam" id="PF00857">
    <property type="entry name" value="Isochorismatase"/>
    <property type="match status" value="1"/>
</dbReference>
<dbReference type="SUPFAM" id="SSF53720">
    <property type="entry name" value="ALDH-like"/>
    <property type="match status" value="1"/>
</dbReference>
<dbReference type="CDD" id="cd00431">
    <property type="entry name" value="cysteine_hydrolases"/>
    <property type="match status" value="1"/>
</dbReference>
<sequence>MTGRIALLSIDLQRDYLARRGLMPEAETLVANAEALLGYARSKGWLVVHVRTESDADQVMPHRRDVPEVVAGSAGAESPPELTAVDGESVVIKRFFDPFDRPELDERLRESGVARVVLMGVQSHACIRAAAVSAYARGYDVAIATEAVGSDSPLDGDLALEWLDRRAMTSVRLASLGGVSPAPVMWRHVDPTDRTAILFEVESGSPASVAAAADTLRCRQPGLKELPTAERASRLRRWHDDLNARRPDWVEAIVRDVAKPRRDAEGEVAYGLDLLANVAATVALGDEAPHVARHPHGLVGLITPWNNPFALAVGKIAPALGFGNVALLKPAFPGARIATRLIESLEAAGLADFIAVAQGGPSVGRAVANVADAVSITGSTLAGQQLAGLGGHRRIPVQAEMGGNNAAIVDESADLDAAAVDLAAAMFSFSGQRCTAVRRVILLDSIAEAFTERLAAATRALPIGMPSDPATIIGPVISEAKRDQLLTTIASVGTSGGRLLCGGEDGGLEGGSWLAPTIVDHIDPAHPLVCDEQFGPVVALESVTTFDDALAAHDRTGAGLLGALFSTDEARIARFRRVAMAGILSINRARPPFDAGGPFVGWKDSGFGVAEHGRWNRDVYTRVQAVYR</sequence>
<accession>A0A7G9SBZ8</accession>
<organism evidence="9 10">
    <name type="scientific">Sphingomonas rhizophila</name>
    <dbReference type="NCBI Taxonomy" id="2071607"/>
    <lineage>
        <taxon>Bacteria</taxon>
        <taxon>Pseudomonadati</taxon>
        <taxon>Pseudomonadota</taxon>
        <taxon>Alphaproteobacteria</taxon>
        <taxon>Sphingomonadales</taxon>
        <taxon>Sphingomonadaceae</taxon>
        <taxon>Sphingomonas</taxon>
    </lineage>
</organism>
<proteinExistence type="inferred from homology"/>
<dbReference type="InterPro" id="IPR016162">
    <property type="entry name" value="Ald_DH_N"/>
</dbReference>
<comment type="similarity">
    <text evidence="1 6">Belongs to the aldehyde dehydrogenase family.</text>
</comment>
<evidence type="ECO:0000256" key="4">
    <source>
        <dbReference type="ARBA" id="ARBA00049194"/>
    </source>
</evidence>
<dbReference type="PROSITE" id="PS00070">
    <property type="entry name" value="ALDEHYDE_DEHYDR_CYS"/>
    <property type="match status" value="1"/>
</dbReference>
<dbReference type="EC" id="1.2.1.3" evidence="3"/>
<evidence type="ECO:0000313" key="10">
    <source>
        <dbReference type="Proteomes" id="UP000515955"/>
    </source>
</evidence>
<dbReference type="InterPro" id="IPR016161">
    <property type="entry name" value="Ald_DH/histidinol_DH"/>
</dbReference>
<evidence type="ECO:0000313" key="9">
    <source>
        <dbReference type="EMBL" id="QNN65373.1"/>
    </source>
</evidence>
<evidence type="ECO:0000259" key="8">
    <source>
        <dbReference type="Pfam" id="PF00857"/>
    </source>
</evidence>
<dbReference type="SUPFAM" id="SSF52499">
    <property type="entry name" value="Isochorismatase-like hydrolases"/>
    <property type="match status" value="1"/>
</dbReference>
<dbReference type="AlphaFoldDB" id="A0A7G9SBZ8"/>
<dbReference type="PROSITE" id="PS00687">
    <property type="entry name" value="ALDEHYDE_DEHYDR_GLU"/>
    <property type="match status" value="1"/>
</dbReference>
<dbReference type="Proteomes" id="UP000515955">
    <property type="component" value="Chromosome"/>
</dbReference>
<dbReference type="InterPro" id="IPR036380">
    <property type="entry name" value="Isochorismatase-like_sf"/>
</dbReference>
<keyword evidence="10" id="KW-1185">Reference proteome</keyword>
<dbReference type="KEGG" id="srhi:H9L12_01705"/>
<dbReference type="Gene3D" id="3.40.605.10">
    <property type="entry name" value="Aldehyde Dehydrogenase, Chain A, domain 1"/>
    <property type="match status" value="1"/>
</dbReference>
<dbReference type="CDD" id="cd07078">
    <property type="entry name" value="ALDH"/>
    <property type="match status" value="1"/>
</dbReference>
<evidence type="ECO:0000256" key="6">
    <source>
        <dbReference type="RuleBase" id="RU003345"/>
    </source>
</evidence>
<dbReference type="Pfam" id="PF00171">
    <property type="entry name" value="Aldedh"/>
    <property type="match status" value="1"/>
</dbReference>
<dbReference type="InterPro" id="IPR016163">
    <property type="entry name" value="Ald_DH_C"/>
</dbReference>
<dbReference type="InterPro" id="IPR015590">
    <property type="entry name" value="Aldehyde_DH_dom"/>
</dbReference>
<protein>
    <recommendedName>
        <fullName evidence="3">aldehyde dehydrogenase (NAD(+))</fullName>
        <ecNumber evidence="3">1.2.1.3</ecNumber>
    </recommendedName>
</protein>
<feature type="domain" description="Aldehyde dehydrogenase" evidence="7">
    <location>
        <begin position="189"/>
        <end position="626"/>
    </location>
</feature>
<dbReference type="InterPro" id="IPR029510">
    <property type="entry name" value="Ald_DH_CS_GLU"/>
</dbReference>
<dbReference type="Gene3D" id="3.40.50.850">
    <property type="entry name" value="Isochorismatase-like"/>
    <property type="match status" value="1"/>
</dbReference>
<dbReference type="PANTHER" id="PTHR42804">
    <property type="entry name" value="ALDEHYDE DEHYDROGENASE"/>
    <property type="match status" value="1"/>
</dbReference>
<evidence type="ECO:0000259" key="7">
    <source>
        <dbReference type="Pfam" id="PF00171"/>
    </source>
</evidence>
<keyword evidence="2 6" id="KW-0560">Oxidoreductase</keyword>
<dbReference type="InterPro" id="IPR016160">
    <property type="entry name" value="Ald_DH_CS_CYS"/>
</dbReference>
<evidence type="ECO:0000256" key="3">
    <source>
        <dbReference type="ARBA" id="ARBA00024226"/>
    </source>
</evidence>
<name>A0A7G9SBZ8_9SPHN</name>
<dbReference type="EMBL" id="CP060717">
    <property type="protein sequence ID" value="QNN65373.1"/>
    <property type="molecule type" value="Genomic_DNA"/>
</dbReference>